<proteinExistence type="predicted"/>
<name>A0ABR3KFK6_TRISP</name>
<accession>A0ABR3KFK6</accession>
<keyword evidence="2" id="KW-1185">Reference proteome</keyword>
<dbReference type="EMBL" id="JBEUSY010000358">
    <property type="protein sequence ID" value="KAL1236996.1"/>
    <property type="molecule type" value="Genomic_DNA"/>
</dbReference>
<gene>
    <name evidence="1" type="ORF">TSPI_08577</name>
</gene>
<evidence type="ECO:0000313" key="2">
    <source>
        <dbReference type="Proteomes" id="UP001558632"/>
    </source>
</evidence>
<evidence type="ECO:0000313" key="1">
    <source>
        <dbReference type="EMBL" id="KAL1236996.1"/>
    </source>
</evidence>
<organism evidence="1 2">
    <name type="scientific">Trichinella spiralis</name>
    <name type="common">Trichina worm</name>
    <dbReference type="NCBI Taxonomy" id="6334"/>
    <lineage>
        <taxon>Eukaryota</taxon>
        <taxon>Metazoa</taxon>
        <taxon>Ecdysozoa</taxon>
        <taxon>Nematoda</taxon>
        <taxon>Enoplea</taxon>
        <taxon>Dorylaimia</taxon>
        <taxon>Trichinellida</taxon>
        <taxon>Trichinellidae</taxon>
        <taxon>Trichinella</taxon>
    </lineage>
</organism>
<protein>
    <submittedName>
        <fullName evidence="1">Lipoyl synthase</fullName>
    </submittedName>
</protein>
<sequence length="91" mass="10221">MVHVLLFGARRADPQREKGGAVGRLVQIARLLFRERLIRRPAPSQTGPPACVDRIELVGSNCCSCLLSTIVGERPQPSRRVERFEPSWREA</sequence>
<dbReference type="Proteomes" id="UP001558632">
    <property type="component" value="Unassembled WGS sequence"/>
</dbReference>
<comment type="caution">
    <text evidence="1">The sequence shown here is derived from an EMBL/GenBank/DDBJ whole genome shotgun (WGS) entry which is preliminary data.</text>
</comment>
<reference evidence="1 2" key="1">
    <citation type="submission" date="2024-07" db="EMBL/GenBank/DDBJ databases">
        <title>Enhanced genomic and transcriptomic resources for Trichinella pseudospiralis and T. spiralis underpin the discovery of pronounced molecular differences between stages and species.</title>
        <authorList>
            <person name="Pasi K.K."/>
            <person name="La Rosa G."/>
            <person name="Gomez-Morales M.A."/>
            <person name="Tosini F."/>
            <person name="Sumanam S."/>
            <person name="Young N.D."/>
            <person name="Chang B.C."/>
            <person name="Robin G.B."/>
        </authorList>
    </citation>
    <scope>NUCLEOTIDE SEQUENCE [LARGE SCALE GENOMIC DNA]</scope>
    <source>
        <strain evidence="1">ISS534</strain>
    </source>
</reference>